<dbReference type="VEuPathDB" id="FungiDB:LEMA_P104050.1"/>
<dbReference type="eggNOG" id="ENOG502RIGG">
    <property type="taxonomic scope" value="Eukaryota"/>
</dbReference>
<evidence type="ECO:0000313" key="3">
    <source>
        <dbReference type="EMBL" id="CBX97274.1"/>
    </source>
</evidence>
<dbReference type="HOGENOM" id="CLU_1267099_0_0_1"/>
<accession>E5A0X8</accession>
<dbReference type="EMBL" id="FP929131">
    <property type="protein sequence ID" value="CBX97274.1"/>
    <property type="molecule type" value="Genomic_DNA"/>
</dbReference>
<dbReference type="InParanoid" id="E5A0X8"/>
<reference evidence="4" key="1">
    <citation type="journal article" date="2011" name="Nat. Commun.">
        <title>Effector diversification within compartments of the Leptosphaeria maculans genome affected by Repeat-Induced Point mutations.</title>
        <authorList>
            <person name="Rouxel T."/>
            <person name="Grandaubert J."/>
            <person name="Hane J.K."/>
            <person name="Hoede C."/>
            <person name="van de Wouw A.P."/>
            <person name="Couloux A."/>
            <person name="Dominguez V."/>
            <person name="Anthouard V."/>
            <person name="Bally P."/>
            <person name="Bourras S."/>
            <person name="Cozijnsen A.J."/>
            <person name="Ciuffetti L.M."/>
            <person name="Degrave A."/>
            <person name="Dilmaghani A."/>
            <person name="Duret L."/>
            <person name="Fudal I."/>
            <person name="Goodwin S.B."/>
            <person name="Gout L."/>
            <person name="Glaser N."/>
            <person name="Linglin J."/>
            <person name="Kema G.H.J."/>
            <person name="Lapalu N."/>
            <person name="Lawrence C.B."/>
            <person name="May K."/>
            <person name="Meyer M."/>
            <person name="Ollivier B."/>
            <person name="Poulain J."/>
            <person name="Schoch C.L."/>
            <person name="Simon A."/>
            <person name="Spatafora J.W."/>
            <person name="Stachowiak A."/>
            <person name="Turgeon B.G."/>
            <person name="Tyler B.M."/>
            <person name="Vincent D."/>
            <person name="Weissenbach J."/>
            <person name="Amselem J."/>
            <person name="Quesneville H."/>
            <person name="Oliver R.P."/>
            <person name="Wincker P."/>
            <person name="Balesdent M.-H."/>
            <person name="Howlett B.J."/>
        </authorList>
    </citation>
    <scope>NUCLEOTIDE SEQUENCE [LARGE SCALE GENOMIC DNA]</scope>
    <source>
        <strain evidence="4">JN3 / isolate v23.1.3 / race Av1-4-5-6-7-8</strain>
    </source>
</reference>
<sequence length="218" mass="23704">MHISLPLTALLLPFTITTAIPYPQAIPTILPTLITNIPSLPTTPTPLPIPTGPQSHSLNNTITKPPRPTRSKNPHLEPIPVFSKQCSCALATARYPCWATDALQMETAICGKSEQDEGQVNIRVPYCSFPSEMENSQSQSQSQSQVKQVRIQTPFPFFPQKSCNFEENFSYGCYMEAVGGCPTPTRNCTALYKPTPRPGPHPCEGVVGVGPRVAVITG</sequence>
<name>E5A0X8_LEPMJ</name>
<organism evidence="4">
    <name type="scientific">Leptosphaeria maculans (strain JN3 / isolate v23.1.3 / race Av1-4-5-6-7-8)</name>
    <name type="common">Blackleg fungus</name>
    <name type="synonym">Phoma lingam</name>
    <dbReference type="NCBI Taxonomy" id="985895"/>
    <lineage>
        <taxon>Eukaryota</taxon>
        <taxon>Fungi</taxon>
        <taxon>Dikarya</taxon>
        <taxon>Ascomycota</taxon>
        <taxon>Pezizomycotina</taxon>
        <taxon>Dothideomycetes</taxon>
        <taxon>Pleosporomycetidae</taxon>
        <taxon>Pleosporales</taxon>
        <taxon>Pleosporineae</taxon>
        <taxon>Leptosphaeriaceae</taxon>
        <taxon>Plenodomus</taxon>
        <taxon>Plenodomus lingam/Leptosphaeria maculans species complex</taxon>
    </lineage>
</organism>
<feature type="compositionally biased region" description="Polar residues" evidence="1">
    <location>
        <begin position="54"/>
        <end position="63"/>
    </location>
</feature>
<dbReference type="AlphaFoldDB" id="E5A0X8"/>
<gene>
    <name evidence="3" type="ORF">LEMA_P104050.1</name>
</gene>
<evidence type="ECO:0000256" key="2">
    <source>
        <dbReference type="SAM" id="SignalP"/>
    </source>
</evidence>
<feature type="region of interest" description="Disordered" evidence="1">
    <location>
        <begin position="49"/>
        <end position="76"/>
    </location>
</feature>
<proteinExistence type="predicted"/>
<dbReference type="OrthoDB" id="3692961at2759"/>
<keyword evidence="2" id="KW-0732">Signal</keyword>
<protein>
    <submittedName>
        <fullName evidence="3">Predicted protein</fullName>
    </submittedName>
</protein>
<feature type="chain" id="PRO_5003194736" evidence="2">
    <location>
        <begin position="20"/>
        <end position="218"/>
    </location>
</feature>
<evidence type="ECO:0000256" key="1">
    <source>
        <dbReference type="SAM" id="MobiDB-lite"/>
    </source>
</evidence>
<keyword evidence="4" id="KW-1185">Reference proteome</keyword>
<feature type="signal peptide" evidence="2">
    <location>
        <begin position="1"/>
        <end position="19"/>
    </location>
</feature>
<evidence type="ECO:0000313" key="4">
    <source>
        <dbReference type="Proteomes" id="UP000002668"/>
    </source>
</evidence>
<dbReference type="Proteomes" id="UP000002668">
    <property type="component" value="Genome"/>
</dbReference>